<keyword evidence="8 10" id="KW-0460">Magnesium</keyword>
<feature type="binding site" evidence="10">
    <location>
        <position position="174"/>
    </location>
    <ligand>
        <name>Mg(2+)</name>
        <dbReference type="ChEBI" id="CHEBI:18420"/>
    </ligand>
</feature>
<dbReference type="PRINTS" id="PR00113">
    <property type="entry name" value="ALKPHPHTASE"/>
</dbReference>
<dbReference type="SMART" id="SM00098">
    <property type="entry name" value="alkPPc"/>
    <property type="match status" value="1"/>
</dbReference>
<evidence type="ECO:0000256" key="13">
    <source>
        <dbReference type="SAM" id="SignalP"/>
    </source>
</evidence>
<dbReference type="InterPro" id="IPR018299">
    <property type="entry name" value="Alkaline_phosphatase_AS"/>
</dbReference>
<evidence type="ECO:0000256" key="3">
    <source>
        <dbReference type="ARBA" id="ARBA00012647"/>
    </source>
</evidence>
<feature type="signal peptide" evidence="13">
    <location>
        <begin position="1"/>
        <end position="19"/>
    </location>
</feature>
<comment type="similarity">
    <text evidence="2 11">Belongs to the alkaline phosphatase family.</text>
</comment>
<evidence type="ECO:0000256" key="1">
    <source>
        <dbReference type="ARBA" id="ARBA00004609"/>
    </source>
</evidence>
<evidence type="ECO:0000256" key="4">
    <source>
        <dbReference type="ARBA" id="ARBA00022622"/>
    </source>
</evidence>
<evidence type="ECO:0000313" key="14">
    <source>
        <dbReference type="Ensembl" id="ENSBIXP00005009924.1"/>
    </source>
</evidence>
<feature type="binding site" evidence="10">
    <location>
        <position position="61"/>
    </location>
    <ligand>
        <name>Mg(2+)</name>
        <dbReference type="ChEBI" id="CHEBI:18420"/>
    </ligand>
</feature>
<dbReference type="Ensembl" id="ENSBIXT00005018099.1">
    <property type="protein sequence ID" value="ENSBIXP00005009924.1"/>
    <property type="gene ID" value="ENSBIXG00005014821.1"/>
</dbReference>
<evidence type="ECO:0000256" key="5">
    <source>
        <dbReference type="ARBA" id="ARBA00022723"/>
    </source>
</evidence>
<feature type="binding site" evidence="10">
    <location>
        <position position="386"/>
    </location>
    <ligand>
        <name>Zn(2+)</name>
        <dbReference type="ChEBI" id="CHEBI:29105"/>
        <label>2</label>
    </ligand>
</feature>
<reference evidence="14 15" key="1">
    <citation type="submission" date="2018-11" db="EMBL/GenBank/DDBJ databases">
        <title>Haplotype-resolved cattle genomes.</title>
        <authorList>
            <person name="Low W.Y."/>
            <person name="Tearle R."/>
            <person name="Bickhart D.M."/>
            <person name="Rosen B.D."/>
            <person name="Koren S."/>
            <person name="Rhie A."/>
            <person name="Hiendleder S."/>
            <person name="Phillippy A.M."/>
            <person name="Smith T.P.L."/>
            <person name="Williams J.L."/>
        </authorList>
    </citation>
    <scope>NUCLEOTIDE SEQUENCE [LARGE SCALE GENOMIC DNA]</scope>
</reference>
<comment type="cofactor">
    <cofactor evidence="10">
        <name>Mg(2+)</name>
        <dbReference type="ChEBI" id="CHEBI:18420"/>
    </cofactor>
    <text evidence="10">Binds 1 Mg(2+) ion.</text>
</comment>
<dbReference type="GeneTree" id="ENSGT00950000183063"/>
<comment type="catalytic activity">
    <reaction evidence="12">
        <text>a phosphate monoester + H2O = an alcohol + phosphate</text>
        <dbReference type="Rhea" id="RHEA:15017"/>
        <dbReference type="ChEBI" id="CHEBI:15377"/>
        <dbReference type="ChEBI" id="CHEBI:30879"/>
        <dbReference type="ChEBI" id="CHEBI:43474"/>
        <dbReference type="ChEBI" id="CHEBI:67140"/>
        <dbReference type="EC" id="3.1.3.1"/>
    </reaction>
</comment>
<keyword evidence="4" id="KW-0325">Glycoprotein</keyword>
<keyword evidence="6 12" id="KW-0378">Hydrolase</keyword>
<dbReference type="GO" id="GO:0046872">
    <property type="term" value="F:metal ion binding"/>
    <property type="evidence" value="ECO:0007669"/>
    <property type="project" value="UniProtKB-KW"/>
</dbReference>
<dbReference type="CDD" id="cd16012">
    <property type="entry name" value="ALP"/>
    <property type="match status" value="1"/>
</dbReference>
<dbReference type="Proteomes" id="UP000429181">
    <property type="component" value="Chromosome 2"/>
</dbReference>
<dbReference type="Pfam" id="PF00245">
    <property type="entry name" value="Alk_phosphatase"/>
    <property type="match status" value="2"/>
</dbReference>
<protein>
    <recommendedName>
        <fullName evidence="3 12">Alkaline phosphatase</fullName>
        <ecNumber evidence="3 12">3.1.3.1</ecNumber>
    </recommendedName>
</protein>
<evidence type="ECO:0000256" key="7">
    <source>
        <dbReference type="ARBA" id="ARBA00022833"/>
    </source>
</evidence>
<comment type="cofactor">
    <cofactor evidence="10">
        <name>Zn(2+)</name>
        <dbReference type="ChEBI" id="CHEBI:29105"/>
    </cofactor>
    <text evidence="10">Binds 2 Zn(2+) ions.</text>
</comment>
<dbReference type="InterPro" id="IPR001952">
    <property type="entry name" value="Alkaline_phosphatase"/>
</dbReference>
<keyword evidence="5 10" id="KW-0479">Metal-binding</keyword>
<keyword evidence="7 10" id="KW-0862">Zinc</keyword>
<sequence length="465" mass="50007">MQGACVLLLLGLQLQLSLGLIPVEEEDPAFWNRQAAQALDVAKKLQPIQTAAKNVILFLGDGMGVPTVTATRILKGQMNGKLGPETPLAMDQFPYVALSKTYNVDRQVPDSAGTATAYLCGVKGNYKTIGVSAAARYNQCNTTSGNEVTSVMNRAKKAGKAVGVVTTSRVQHASPAGAYTHTVNRNWYSDADLPADAQMNGCQDIATQLVYNMDIDVILGGGRMYMFPEGTPDPEYPYDVNQTGVRKDKRNLVQEWQAKHQGAQYVWNRTALLQAADDSSVTHLMGLFEPADMKYNVQQDHTKDPTLQEMTEVALRVLSRNPRGFYLFVEGLAPSKALDSKSYTSILYGNGPGYAFGGGSRPDVNDSTKDPSYRQQAAVPLSSESHGGEDVAVFARGPQAHLVHGVQEETFVAHIMAFAGCVEPYTDCNLPAPASVPDAAHLAASPPPLALLAGAMLLLLAPTLY</sequence>
<feature type="active site" description="Phosphoserine intermediate" evidence="9">
    <location>
        <position position="111"/>
    </location>
</feature>
<keyword evidence="4" id="KW-0336">GPI-anchor</keyword>
<dbReference type="PANTHER" id="PTHR11596:SF30">
    <property type="entry name" value="INTESTINAL-TYPE ALKALINE PHOSPHATASE"/>
    <property type="match status" value="1"/>
</dbReference>
<accession>A0A4W2FVK5</accession>
<feature type="binding site" evidence="10">
    <location>
        <position position="172"/>
    </location>
    <ligand>
        <name>Mg(2+)</name>
        <dbReference type="ChEBI" id="CHEBI:18420"/>
    </ligand>
</feature>
<proteinExistence type="inferred from homology"/>
<dbReference type="GO" id="GO:0004035">
    <property type="term" value="F:alkaline phosphatase activity"/>
    <property type="evidence" value="ECO:0007669"/>
    <property type="project" value="UniProtKB-EC"/>
</dbReference>
<dbReference type="AlphaFoldDB" id="A0A4W2FVK5"/>
<dbReference type="InterPro" id="IPR017850">
    <property type="entry name" value="Alkaline_phosphatase_core_sf"/>
</dbReference>
<keyword evidence="13" id="KW-0732">Signal</keyword>
<evidence type="ECO:0000256" key="11">
    <source>
        <dbReference type="RuleBase" id="RU003946"/>
    </source>
</evidence>
<dbReference type="PANTHER" id="PTHR11596">
    <property type="entry name" value="ALKALINE PHOSPHATASE"/>
    <property type="match status" value="1"/>
</dbReference>
<dbReference type="SUPFAM" id="SSF53649">
    <property type="entry name" value="Alkaline phosphatase-like"/>
    <property type="match status" value="1"/>
</dbReference>
<evidence type="ECO:0000256" key="6">
    <source>
        <dbReference type="ARBA" id="ARBA00022801"/>
    </source>
</evidence>
<gene>
    <name evidence="14" type="primary">LOC113881241</name>
</gene>
<evidence type="ECO:0000256" key="12">
    <source>
        <dbReference type="RuleBase" id="RU003947"/>
    </source>
</evidence>
<dbReference type="PROSITE" id="PS00123">
    <property type="entry name" value="ALKALINE_PHOSPHATASE"/>
    <property type="match status" value="1"/>
</dbReference>
<evidence type="ECO:0000256" key="8">
    <source>
        <dbReference type="ARBA" id="ARBA00022842"/>
    </source>
</evidence>
<evidence type="ECO:0000256" key="10">
    <source>
        <dbReference type="PIRSR" id="PIRSR601952-2"/>
    </source>
</evidence>
<evidence type="ECO:0000313" key="15">
    <source>
        <dbReference type="Proteomes" id="UP000429181"/>
    </source>
</evidence>
<name>A0A4W2FVK5_BOBOX</name>
<dbReference type="Gene3D" id="3.40.720.10">
    <property type="entry name" value="Alkaline Phosphatase, subunit A"/>
    <property type="match status" value="2"/>
</dbReference>
<comment type="subcellular location">
    <subcellularLocation>
        <location evidence="1">Cell membrane</location>
        <topology evidence="1">Lipid-anchor</topology>
        <topology evidence="1">GPI-anchor</topology>
    </subcellularLocation>
</comment>
<reference evidence="14" key="2">
    <citation type="submission" date="2025-08" db="UniProtKB">
        <authorList>
            <consortium name="Ensembl"/>
        </authorList>
    </citation>
    <scope>IDENTIFICATION</scope>
</reference>
<evidence type="ECO:0000256" key="2">
    <source>
        <dbReference type="ARBA" id="ARBA00005984"/>
    </source>
</evidence>
<feature type="binding site" evidence="10">
    <location>
        <position position="330"/>
    </location>
    <ligand>
        <name>Mg(2+)</name>
        <dbReference type="ChEBI" id="CHEBI:18420"/>
    </ligand>
</feature>
<evidence type="ECO:0000256" key="9">
    <source>
        <dbReference type="PIRSR" id="PIRSR601952-1"/>
    </source>
</evidence>
<dbReference type="GO" id="GO:0005886">
    <property type="term" value="C:plasma membrane"/>
    <property type="evidence" value="ECO:0007669"/>
    <property type="project" value="UniProtKB-SubCell"/>
</dbReference>
<dbReference type="EC" id="3.1.3.1" evidence="3 12"/>
<keyword evidence="4" id="KW-0449">Lipoprotein</keyword>
<feature type="binding site" evidence="10">
    <location>
        <position position="61"/>
    </location>
    <ligand>
        <name>Zn(2+)</name>
        <dbReference type="ChEBI" id="CHEBI:29105"/>
        <label>2</label>
    </ligand>
</feature>
<feature type="chain" id="PRO_5021323298" description="Alkaline phosphatase" evidence="13">
    <location>
        <begin position="20"/>
        <end position="465"/>
    </location>
</feature>
<dbReference type="GO" id="GO:0098552">
    <property type="term" value="C:side of membrane"/>
    <property type="evidence" value="ECO:0007669"/>
    <property type="project" value="UniProtKB-KW"/>
</dbReference>
<organism evidence="14 15">
    <name type="scientific">Bos indicus x Bos taurus</name>
    <name type="common">Hybrid cattle</name>
    <dbReference type="NCBI Taxonomy" id="30522"/>
    <lineage>
        <taxon>Eukaryota</taxon>
        <taxon>Metazoa</taxon>
        <taxon>Chordata</taxon>
        <taxon>Craniata</taxon>
        <taxon>Vertebrata</taxon>
        <taxon>Euteleostomi</taxon>
        <taxon>Mammalia</taxon>
        <taxon>Eutheria</taxon>
        <taxon>Laurasiatheria</taxon>
        <taxon>Artiodactyla</taxon>
        <taxon>Ruminantia</taxon>
        <taxon>Pecora</taxon>
        <taxon>Bovidae</taxon>
        <taxon>Bovinae</taxon>
        <taxon>Bos</taxon>
    </lineage>
</organism>
<keyword evidence="4" id="KW-0472">Membrane</keyword>